<feature type="region of interest" description="Disordered" evidence="1">
    <location>
        <begin position="173"/>
        <end position="198"/>
    </location>
</feature>
<evidence type="ECO:0000313" key="3">
    <source>
        <dbReference type="Proteomes" id="UP001162802"/>
    </source>
</evidence>
<sequence length="198" mass="22824">MTLREGGRRKFLAFRSVNRQSAPGYDPALQRHHLLPRQLLARTSFERMFREIGDGHARFEDFRENGLLLPCREVAALRLGLPLHRGPHRRYSELVTLRVGQIEADWARQRSRDPAQAARQAQMRLALLQRALRRFLLDTRIQRPLLNRYDPATRDFSELDEVAEALWAATPVPAVPPESAEPAVQAMPVRPRRRARAS</sequence>
<dbReference type="InterPro" id="IPR032871">
    <property type="entry name" value="AHH_dom_containing"/>
</dbReference>
<name>A0ABT0A978_9SPHN</name>
<comment type="caution">
    <text evidence="2">The sequence shown here is derived from an EMBL/GenBank/DDBJ whole genome shotgun (WGS) entry which is preliminary data.</text>
</comment>
<proteinExistence type="predicted"/>
<evidence type="ECO:0000256" key="1">
    <source>
        <dbReference type="SAM" id="MobiDB-lite"/>
    </source>
</evidence>
<feature type="compositionally biased region" description="Low complexity" evidence="1">
    <location>
        <begin position="173"/>
        <end position="189"/>
    </location>
</feature>
<keyword evidence="3" id="KW-1185">Reference proteome</keyword>
<organism evidence="2 3">
    <name type="scientific">Novosphingobium mangrovi</name>
    <name type="common">ex Hu et al. 2023</name>
    <dbReference type="NCBI Taxonomy" id="2930094"/>
    <lineage>
        <taxon>Bacteria</taxon>
        <taxon>Pseudomonadati</taxon>
        <taxon>Pseudomonadota</taxon>
        <taxon>Alphaproteobacteria</taxon>
        <taxon>Sphingomonadales</taxon>
        <taxon>Sphingomonadaceae</taxon>
        <taxon>Novosphingobium</taxon>
    </lineage>
</organism>
<gene>
    <name evidence="2" type="ORF">MTR65_03540</name>
</gene>
<reference evidence="2" key="1">
    <citation type="submission" date="2022-03" db="EMBL/GenBank/DDBJ databases">
        <title>Identification of a novel bacterium isolated from mangrove sediments.</title>
        <authorList>
            <person name="Pan X."/>
        </authorList>
    </citation>
    <scope>NUCLEOTIDE SEQUENCE</scope>
    <source>
        <strain evidence="2">B2637</strain>
    </source>
</reference>
<dbReference type="EMBL" id="JALHAT010000003">
    <property type="protein sequence ID" value="MCJ1959750.1"/>
    <property type="molecule type" value="Genomic_DNA"/>
</dbReference>
<dbReference type="Proteomes" id="UP001162802">
    <property type="component" value="Unassembled WGS sequence"/>
</dbReference>
<dbReference type="Pfam" id="PF14412">
    <property type="entry name" value="AHH"/>
    <property type="match status" value="1"/>
</dbReference>
<protein>
    <submittedName>
        <fullName evidence="2">AHH domain-containing protein</fullName>
    </submittedName>
</protein>
<evidence type="ECO:0000313" key="2">
    <source>
        <dbReference type="EMBL" id="MCJ1959750.1"/>
    </source>
</evidence>
<accession>A0ABT0A978</accession>
<dbReference type="RefSeq" id="WP_243797105.1">
    <property type="nucleotide sequence ID" value="NZ_JALHAT010000003.1"/>
</dbReference>